<dbReference type="PROSITE" id="PS50006">
    <property type="entry name" value="FHA_DOMAIN"/>
    <property type="match status" value="1"/>
</dbReference>
<sequence length="176" mass="19136">MITCTVCGYDQNLDNSGFCNACGSELQTIAQITITPQPKIEPTLAPTVIQPTTPQPNYPPITNTFTKAKLTSKQTKAPIPEFIIDNNAIVGIFDPDTGPVEIDLEQFFGGETVSRNHAEIYQELGTWKIKDLGSTNGVFIKAPGQTRFSARITIPTPLNSGDEIAFGKVRFLFEAG</sequence>
<evidence type="ECO:0000259" key="1">
    <source>
        <dbReference type="PROSITE" id="PS50006"/>
    </source>
</evidence>
<evidence type="ECO:0000313" key="3">
    <source>
        <dbReference type="Proteomes" id="UP000299367"/>
    </source>
</evidence>
<gene>
    <name evidence="2" type="ORF">NIES80_17810</name>
</gene>
<dbReference type="AlphaFoldDB" id="A0A480AB83"/>
<name>A0A480AB83_9CYAN</name>
<comment type="caution">
    <text evidence="2">The sequence shown here is derived from an EMBL/GenBank/DDBJ whole genome shotgun (WGS) entry which is preliminary data.</text>
</comment>
<dbReference type="InterPro" id="IPR000253">
    <property type="entry name" value="FHA_dom"/>
</dbReference>
<dbReference type="InterPro" id="IPR008984">
    <property type="entry name" value="SMAD_FHA_dom_sf"/>
</dbReference>
<dbReference type="Pfam" id="PF00498">
    <property type="entry name" value="FHA"/>
    <property type="match status" value="1"/>
</dbReference>
<dbReference type="EMBL" id="BJCF01000016">
    <property type="protein sequence ID" value="GCL42079.1"/>
    <property type="molecule type" value="Genomic_DNA"/>
</dbReference>
<dbReference type="SUPFAM" id="SSF49879">
    <property type="entry name" value="SMAD/FHA domain"/>
    <property type="match status" value="1"/>
</dbReference>
<dbReference type="OrthoDB" id="424711at2"/>
<dbReference type="Gene3D" id="2.60.200.20">
    <property type="match status" value="1"/>
</dbReference>
<dbReference type="CDD" id="cd00060">
    <property type="entry name" value="FHA"/>
    <property type="match status" value="1"/>
</dbReference>
<evidence type="ECO:0000313" key="2">
    <source>
        <dbReference type="EMBL" id="GCL42079.1"/>
    </source>
</evidence>
<feature type="domain" description="FHA" evidence="1">
    <location>
        <begin position="88"/>
        <end position="140"/>
    </location>
</feature>
<dbReference type="RefSeq" id="WP_137907737.1">
    <property type="nucleotide sequence ID" value="NZ_BJCF01000016.1"/>
</dbReference>
<proteinExistence type="predicted"/>
<organism evidence="2 3">
    <name type="scientific">Dolichospermum planctonicum</name>
    <dbReference type="NCBI Taxonomy" id="136072"/>
    <lineage>
        <taxon>Bacteria</taxon>
        <taxon>Bacillati</taxon>
        <taxon>Cyanobacteriota</taxon>
        <taxon>Cyanophyceae</taxon>
        <taxon>Nostocales</taxon>
        <taxon>Aphanizomenonaceae</taxon>
        <taxon>Dolichospermum</taxon>
    </lineage>
</organism>
<dbReference type="Proteomes" id="UP000299367">
    <property type="component" value="Unassembled WGS sequence"/>
</dbReference>
<reference evidence="3" key="1">
    <citation type="submission" date="2019-02" db="EMBL/GenBank/DDBJ databases">
        <title>Draft genome sequence of Dolichospermum planctonicum NIES-80.</title>
        <authorList>
            <person name="Yamaguchi H."/>
            <person name="Suzuki S."/>
            <person name="Kawachi M."/>
        </authorList>
    </citation>
    <scope>NUCLEOTIDE SEQUENCE [LARGE SCALE GENOMIC DNA]</scope>
    <source>
        <strain evidence="3">NIES-80</strain>
    </source>
</reference>
<accession>A0A480AB83</accession>
<protein>
    <submittedName>
        <fullName evidence="2">FHA domain containing protein</fullName>
    </submittedName>
</protein>